<evidence type="ECO:0000313" key="3">
    <source>
        <dbReference type="EMBL" id="KAL1211043.1"/>
    </source>
</evidence>
<dbReference type="InterPro" id="IPR036388">
    <property type="entry name" value="WH-like_DNA-bd_sf"/>
</dbReference>
<evidence type="ECO:0000313" key="2">
    <source>
        <dbReference type="EMBL" id="KAL1198946.1"/>
    </source>
</evidence>
<dbReference type="Gene3D" id="1.10.10.10">
    <property type="entry name" value="Winged helix-like DNA-binding domain superfamily/Winged helix DNA-binding domain"/>
    <property type="match status" value="1"/>
</dbReference>
<keyword evidence="4" id="KW-1185">Reference proteome</keyword>
<keyword evidence="1" id="KW-0539">Nucleus</keyword>
<keyword evidence="1" id="KW-0805">Transcription regulation</keyword>
<comment type="similarity">
    <text evidence="1">Belongs to the TFIIF alpha subunit family.</text>
</comment>
<accession>A0ABD1AXP7</accession>
<dbReference type="GO" id="GO:0005634">
    <property type="term" value="C:nucleus"/>
    <property type="evidence" value="ECO:0007669"/>
    <property type="project" value="UniProtKB-SubCell"/>
</dbReference>
<evidence type="ECO:0000313" key="4">
    <source>
        <dbReference type="Proteomes" id="UP001558713"/>
    </source>
</evidence>
<dbReference type="EMBL" id="JBANAX010000384">
    <property type="protein sequence ID" value="KAL1211043.1"/>
    <property type="molecule type" value="Genomic_DNA"/>
</dbReference>
<evidence type="ECO:0000256" key="1">
    <source>
        <dbReference type="RuleBase" id="RU366044"/>
    </source>
</evidence>
<dbReference type="InterPro" id="IPR008851">
    <property type="entry name" value="TFIIF-alpha"/>
</dbReference>
<dbReference type="InterPro" id="IPR036390">
    <property type="entry name" value="WH_DNA-bd_sf"/>
</dbReference>
<comment type="caution">
    <text evidence="3">The sequence shown here is derived from an EMBL/GenBank/DDBJ whole genome shotgun (WGS) entry which is preliminary data.</text>
</comment>
<keyword evidence="1" id="KW-0238">DNA-binding</keyword>
<dbReference type="SUPFAM" id="SSF46785">
    <property type="entry name" value="Winged helix' DNA-binding domain"/>
    <property type="match status" value="1"/>
</dbReference>
<keyword evidence="1" id="KW-0804">Transcription</keyword>
<dbReference type="EMBL" id="JBANAX010000656">
    <property type="protein sequence ID" value="KAL1198946.1"/>
    <property type="molecule type" value="Genomic_DNA"/>
</dbReference>
<protein>
    <recommendedName>
        <fullName evidence="1">Transcription initiation factor IIF subunit alpha</fullName>
    </recommendedName>
</protein>
<dbReference type="PANTHER" id="PTHR13011:SF0">
    <property type="entry name" value="GENERAL TRANSCRIPTION FACTOR IIF SUBUNIT 1"/>
    <property type="match status" value="1"/>
</dbReference>
<sequence length="81" mass="9367">MDPVTEAELRSVLMEKKKQFTTRDLVFIFRERLKTTENKTAFADMLMKIAKIQKKEGSKNFVVLRDNESVLSSELGRLSIS</sequence>
<gene>
    <name evidence="2" type="ORF">V5N11_004914</name>
    <name evidence="3" type="ORF">V5N11_018452</name>
</gene>
<name>A0ABD1AXP7_CARAN</name>
<dbReference type="PANTHER" id="PTHR13011">
    <property type="entry name" value="TFIIF-ALPHA"/>
    <property type="match status" value="1"/>
</dbReference>
<dbReference type="Pfam" id="PF05793">
    <property type="entry name" value="TFIIF_alpha"/>
    <property type="match status" value="1"/>
</dbReference>
<dbReference type="Proteomes" id="UP001558713">
    <property type="component" value="Unassembled WGS sequence"/>
</dbReference>
<organism evidence="3 4">
    <name type="scientific">Cardamine amara subsp. amara</name>
    <dbReference type="NCBI Taxonomy" id="228776"/>
    <lineage>
        <taxon>Eukaryota</taxon>
        <taxon>Viridiplantae</taxon>
        <taxon>Streptophyta</taxon>
        <taxon>Embryophyta</taxon>
        <taxon>Tracheophyta</taxon>
        <taxon>Spermatophyta</taxon>
        <taxon>Magnoliopsida</taxon>
        <taxon>eudicotyledons</taxon>
        <taxon>Gunneridae</taxon>
        <taxon>Pentapetalae</taxon>
        <taxon>rosids</taxon>
        <taxon>malvids</taxon>
        <taxon>Brassicales</taxon>
        <taxon>Brassicaceae</taxon>
        <taxon>Cardamineae</taxon>
        <taxon>Cardamine</taxon>
    </lineage>
</organism>
<proteinExistence type="inferred from homology"/>
<dbReference type="AlphaFoldDB" id="A0ABD1AXP7"/>
<comment type="function">
    <text evidence="1">TFIIF is a general transcription initiation factor that binds to RNA polymerase II and helps to recruit it to the initiation complex in collaboration with TFIIB. It promotes transcription elongation.</text>
</comment>
<reference evidence="3 4" key="1">
    <citation type="submission" date="2024-04" db="EMBL/GenBank/DDBJ databases">
        <title>Genome assembly C_amara_ONT_v2.</title>
        <authorList>
            <person name="Yant L."/>
            <person name="Moore C."/>
            <person name="Slenker M."/>
        </authorList>
    </citation>
    <scope>NUCLEOTIDE SEQUENCE [LARGE SCALE GENOMIC DNA]</scope>
    <source>
        <tissue evidence="3">Leaf</tissue>
    </source>
</reference>
<comment type="subcellular location">
    <subcellularLocation>
        <location evidence="1">Nucleus</location>
    </subcellularLocation>
</comment>
<dbReference type="GO" id="GO:0003677">
    <property type="term" value="F:DNA binding"/>
    <property type="evidence" value="ECO:0007669"/>
    <property type="project" value="UniProtKB-KW"/>
</dbReference>